<name>A0A3R7MJD2_9TRYP</name>
<dbReference type="GeneID" id="40321084"/>
<evidence type="ECO:0000313" key="4">
    <source>
        <dbReference type="Proteomes" id="UP000284403"/>
    </source>
</evidence>
<dbReference type="EMBL" id="MKKU01000580">
    <property type="protein sequence ID" value="RNF06961.1"/>
    <property type="molecule type" value="Genomic_DNA"/>
</dbReference>
<feature type="region of interest" description="Disordered" evidence="2">
    <location>
        <begin position="597"/>
        <end position="659"/>
    </location>
</feature>
<reference evidence="3 4" key="1">
    <citation type="journal article" date="2018" name="BMC Genomics">
        <title>Genomic comparison of Trypanosoma conorhini and Trypanosoma rangeli to Trypanosoma cruzi strains of high and low virulence.</title>
        <authorList>
            <person name="Bradwell K.R."/>
            <person name="Koparde V.N."/>
            <person name="Matveyev A.V."/>
            <person name="Serrano M.G."/>
            <person name="Alves J.M."/>
            <person name="Parikh H."/>
            <person name="Huang B."/>
            <person name="Lee V."/>
            <person name="Espinosa-Alvarez O."/>
            <person name="Ortiz P.A."/>
            <person name="Costa-Martins A.G."/>
            <person name="Teixeira M.M."/>
            <person name="Buck G.A."/>
        </authorList>
    </citation>
    <scope>NUCLEOTIDE SEQUENCE [LARGE SCALE GENOMIC DNA]</scope>
    <source>
        <strain evidence="3 4">025E</strain>
    </source>
</reference>
<feature type="compositionally biased region" description="Low complexity" evidence="2">
    <location>
        <begin position="612"/>
        <end position="630"/>
    </location>
</feature>
<feature type="compositionally biased region" description="Basic and acidic residues" evidence="2">
    <location>
        <begin position="251"/>
        <end position="261"/>
    </location>
</feature>
<proteinExistence type="predicted"/>
<dbReference type="Proteomes" id="UP000284403">
    <property type="component" value="Unassembled WGS sequence"/>
</dbReference>
<feature type="coiled-coil region" evidence="1">
    <location>
        <begin position="506"/>
        <end position="533"/>
    </location>
</feature>
<protein>
    <submittedName>
        <fullName evidence="3">Uncharacterized protein</fullName>
    </submittedName>
</protein>
<gene>
    <name evidence="3" type="ORF">Tco025E_07473</name>
</gene>
<feature type="region of interest" description="Disordered" evidence="2">
    <location>
        <begin position="240"/>
        <end position="262"/>
    </location>
</feature>
<evidence type="ECO:0000256" key="2">
    <source>
        <dbReference type="SAM" id="MobiDB-lite"/>
    </source>
</evidence>
<dbReference type="RefSeq" id="XP_029225560.1">
    <property type="nucleotide sequence ID" value="XM_029374338.1"/>
</dbReference>
<evidence type="ECO:0000256" key="1">
    <source>
        <dbReference type="SAM" id="Coils"/>
    </source>
</evidence>
<feature type="coiled-coil region" evidence="1">
    <location>
        <begin position="191"/>
        <end position="218"/>
    </location>
</feature>
<accession>A0A3R7MJD2</accession>
<comment type="caution">
    <text evidence="3">The sequence shown here is derived from an EMBL/GenBank/DDBJ whole genome shotgun (WGS) entry which is preliminary data.</text>
</comment>
<dbReference type="AlphaFoldDB" id="A0A3R7MJD2"/>
<organism evidence="3 4">
    <name type="scientific">Trypanosoma conorhini</name>
    <dbReference type="NCBI Taxonomy" id="83891"/>
    <lineage>
        <taxon>Eukaryota</taxon>
        <taxon>Discoba</taxon>
        <taxon>Euglenozoa</taxon>
        <taxon>Kinetoplastea</taxon>
        <taxon>Metakinetoplastina</taxon>
        <taxon>Trypanosomatida</taxon>
        <taxon>Trypanosomatidae</taxon>
        <taxon>Trypanosoma</taxon>
    </lineage>
</organism>
<keyword evidence="4" id="KW-1185">Reference proteome</keyword>
<dbReference type="OrthoDB" id="245596at2759"/>
<sequence>MQNQPEDLAELQRRYAFLANVTSSSLEHIRLVAEDALRERHEAGELPAWSRGNDGALRELLDAVERAKRDVQLASAFSATAAPPVKGAGPSAVPDIADSDRDERARAEEVSRAHQLARVLQERNTIKASLMNVEGNYASLQRKFSAVSEEHSRLLQALTRTGAADASAGDAAAALADPRNAPLEVVKEAMRQLYDRRVRVLEEELMSAREEVRRVGAEGGEGRTRQRRVAAAKLQEVGGCVGSGRTSSAGGEREDSKEGLRRQNTFLRNKLALLREELHVSQQAATGSAEQTREGLGRLLTTITGLRQEVAAKERQRAAAVLAQEEATQKAEQLAARVAALDRRSPKAACEARRGTGFDGAPPTLAAALAEREAELRQLQRDVSEREVRVGQLTRVLAKTQELLREKEGMQATLQLKASEAQGMWEAAQAQLQHTRVQETALAGLEQAVRHAVAELRRLHLRALGDEAPAGGSDGGAEAHLSGALQRRLDGILERLRELEWLELQLRQRDDAIVVLQDEKAELEERSRHLQQTLSNLSPLFHAIPQTPLQVEQLVLQRDALLAALRRCEELAVVPNTRETLRSIELREIELAARQSVRRRSPQCRPQLQQRAANSPAAASPDAAQAAAPPGRGRSEARLSCRSPSIVVEEQEQEAPAGG</sequence>
<keyword evidence="1" id="KW-0175">Coiled coil</keyword>
<evidence type="ECO:0000313" key="3">
    <source>
        <dbReference type="EMBL" id="RNF06961.1"/>
    </source>
</evidence>